<dbReference type="SUPFAM" id="SSF52833">
    <property type="entry name" value="Thioredoxin-like"/>
    <property type="match status" value="1"/>
</dbReference>
<evidence type="ECO:0000256" key="2">
    <source>
        <dbReference type="SAM" id="SignalP"/>
    </source>
</evidence>
<gene>
    <name evidence="4" type="ORF">LAFE_0E06502G</name>
</gene>
<name>A0A1G4MCW9_LACFM</name>
<dbReference type="CDD" id="cd03002">
    <property type="entry name" value="PDI_a_MPD1_like"/>
    <property type="match status" value="1"/>
</dbReference>
<dbReference type="Proteomes" id="UP000190831">
    <property type="component" value="Chromosome E"/>
</dbReference>
<feature type="chain" id="PRO_5009237296" evidence="2">
    <location>
        <begin position="19"/>
        <end position="313"/>
    </location>
</feature>
<dbReference type="GO" id="GO:0015035">
    <property type="term" value="F:protein-disulfide reductase activity"/>
    <property type="evidence" value="ECO:0007669"/>
    <property type="project" value="TreeGrafter"/>
</dbReference>
<dbReference type="PROSITE" id="PS00194">
    <property type="entry name" value="THIOREDOXIN_1"/>
    <property type="match status" value="1"/>
</dbReference>
<dbReference type="AlphaFoldDB" id="A0A1G4MCW9"/>
<feature type="compositionally biased region" description="Basic residues" evidence="1">
    <location>
        <begin position="292"/>
        <end position="302"/>
    </location>
</feature>
<organism evidence="4 5">
    <name type="scientific">Lachancea fermentati</name>
    <name type="common">Zygosaccharomyces fermentati</name>
    <dbReference type="NCBI Taxonomy" id="4955"/>
    <lineage>
        <taxon>Eukaryota</taxon>
        <taxon>Fungi</taxon>
        <taxon>Dikarya</taxon>
        <taxon>Ascomycota</taxon>
        <taxon>Saccharomycotina</taxon>
        <taxon>Saccharomycetes</taxon>
        <taxon>Saccharomycetales</taxon>
        <taxon>Saccharomycetaceae</taxon>
        <taxon>Lachancea</taxon>
    </lineage>
</organism>
<dbReference type="GO" id="GO:0005788">
    <property type="term" value="C:endoplasmic reticulum lumen"/>
    <property type="evidence" value="ECO:0007669"/>
    <property type="project" value="TreeGrafter"/>
</dbReference>
<keyword evidence="5" id="KW-1185">Reference proteome</keyword>
<evidence type="ECO:0000313" key="4">
    <source>
        <dbReference type="EMBL" id="SCW01753.1"/>
    </source>
</evidence>
<dbReference type="Gene3D" id="3.40.30.10">
    <property type="entry name" value="Glutaredoxin"/>
    <property type="match status" value="2"/>
</dbReference>
<evidence type="ECO:0000256" key="1">
    <source>
        <dbReference type="SAM" id="MobiDB-lite"/>
    </source>
</evidence>
<accession>A0A1G4MCW9</accession>
<dbReference type="InterPro" id="IPR036249">
    <property type="entry name" value="Thioredoxin-like_sf"/>
</dbReference>
<feature type="region of interest" description="Disordered" evidence="1">
    <location>
        <begin position="288"/>
        <end position="313"/>
    </location>
</feature>
<dbReference type="STRING" id="4955.A0A1G4MCW9"/>
<keyword evidence="2" id="KW-0732">Signal</keyword>
<evidence type="ECO:0000313" key="5">
    <source>
        <dbReference type="Proteomes" id="UP000190831"/>
    </source>
</evidence>
<evidence type="ECO:0000259" key="3">
    <source>
        <dbReference type="PROSITE" id="PS51352"/>
    </source>
</evidence>
<dbReference type="PRINTS" id="PR00421">
    <property type="entry name" value="THIOREDOXIN"/>
</dbReference>
<feature type="domain" description="Thioredoxin" evidence="3">
    <location>
        <begin position="15"/>
        <end position="143"/>
    </location>
</feature>
<dbReference type="Pfam" id="PF00085">
    <property type="entry name" value="Thioredoxin"/>
    <property type="match status" value="1"/>
</dbReference>
<dbReference type="PANTHER" id="PTHR45815">
    <property type="entry name" value="PROTEIN DISULFIDE-ISOMERASE A6"/>
    <property type="match status" value="1"/>
</dbReference>
<dbReference type="InterPro" id="IPR017937">
    <property type="entry name" value="Thioredoxin_CS"/>
</dbReference>
<dbReference type="GO" id="GO:0034976">
    <property type="term" value="P:response to endoplasmic reticulum stress"/>
    <property type="evidence" value="ECO:0007669"/>
    <property type="project" value="TreeGrafter"/>
</dbReference>
<protein>
    <submittedName>
        <fullName evidence="4">LAFE_0E06502g1_1</fullName>
    </submittedName>
</protein>
<proteinExistence type="predicted"/>
<dbReference type="EMBL" id="LT598488">
    <property type="protein sequence ID" value="SCW01753.1"/>
    <property type="molecule type" value="Genomic_DNA"/>
</dbReference>
<sequence length="313" mass="36105">MNIKGFFWLLFWVSLVNGQSFYEKSPHIIELTPKTFRKVIHETNYTTLVEFYAPWCGHCQQLKGIMERVARNLDGIVQVASVNCDLAKNKQLCAQHRIQGFPTLMVFRPPKVDLNKAPEDAIRLGNHASEIYKGERKLRAIADFSVSRVKNYVRRISKVNTLIDILQKEQSRYSAVLFAKKDKISPLFKSLALDWLGTIDFYTIPISKLDAKAQVSSTNASNITSFVQKFSELEHKEDKSVLVLFDNKEDRYYIFEDKLLNKLDIAMFLSQFAEPTEGPLTKRQEFIDSLKQSKKSSKKRSTGRNSKIEHDEL</sequence>
<dbReference type="OrthoDB" id="10264505at2759"/>
<dbReference type="InterPro" id="IPR013766">
    <property type="entry name" value="Thioredoxin_domain"/>
</dbReference>
<dbReference type="OMA" id="QVASVNC"/>
<feature type="signal peptide" evidence="2">
    <location>
        <begin position="1"/>
        <end position="18"/>
    </location>
</feature>
<reference evidence="5" key="1">
    <citation type="submission" date="2016-03" db="EMBL/GenBank/DDBJ databases">
        <authorList>
            <person name="Devillers H."/>
        </authorList>
    </citation>
    <scope>NUCLEOTIDE SEQUENCE [LARGE SCALE GENOMIC DNA]</scope>
</reference>
<dbReference type="PROSITE" id="PS51352">
    <property type="entry name" value="THIOREDOXIN_2"/>
    <property type="match status" value="1"/>
</dbReference>
<dbReference type="PANTHER" id="PTHR45815:SF3">
    <property type="entry name" value="PROTEIN DISULFIDE-ISOMERASE A6"/>
    <property type="match status" value="1"/>
</dbReference>